<dbReference type="PANTHER" id="PTHR24159">
    <property type="match status" value="1"/>
</dbReference>
<gene>
    <name evidence="1" type="ORF">M9Y10_012245</name>
</gene>
<dbReference type="Proteomes" id="UP001470230">
    <property type="component" value="Unassembled WGS sequence"/>
</dbReference>
<evidence type="ECO:0008006" key="3">
    <source>
        <dbReference type="Google" id="ProtNLM"/>
    </source>
</evidence>
<keyword evidence="2" id="KW-1185">Reference proteome</keyword>
<protein>
    <recommendedName>
        <fullName evidence="3">DUF3447 domain-containing protein</fullName>
    </recommendedName>
</protein>
<proteinExistence type="predicted"/>
<dbReference type="EMBL" id="JAPFFF010000018">
    <property type="protein sequence ID" value="KAK8860580.1"/>
    <property type="molecule type" value="Genomic_DNA"/>
</dbReference>
<evidence type="ECO:0000313" key="1">
    <source>
        <dbReference type="EMBL" id="KAK8860580.1"/>
    </source>
</evidence>
<dbReference type="InterPro" id="IPR036770">
    <property type="entry name" value="Ankyrin_rpt-contain_sf"/>
</dbReference>
<comment type="caution">
    <text evidence="1">The sequence shown here is derived from an EMBL/GenBank/DDBJ whole genome shotgun (WGS) entry which is preliminary data.</text>
</comment>
<reference evidence="1 2" key="1">
    <citation type="submission" date="2024-04" db="EMBL/GenBank/DDBJ databases">
        <title>Tritrichomonas musculus Genome.</title>
        <authorList>
            <person name="Alves-Ferreira E."/>
            <person name="Grigg M."/>
            <person name="Lorenzi H."/>
            <person name="Galac M."/>
        </authorList>
    </citation>
    <scope>NUCLEOTIDE SEQUENCE [LARGE SCALE GENOMIC DNA]</scope>
    <source>
        <strain evidence="1 2">EAF2021</strain>
    </source>
</reference>
<organism evidence="1 2">
    <name type="scientific">Tritrichomonas musculus</name>
    <dbReference type="NCBI Taxonomy" id="1915356"/>
    <lineage>
        <taxon>Eukaryota</taxon>
        <taxon>Metamonada</taxon>
        <taxon>Parabasalia</taxon>
        <taxon>Tritrichomonadida</taxon>
        <taxon>Tritrichomonadidae</taxon>
        <taxon>Tritrichomonas</taxon>
    </lineage>
</organism>
<sequence>MGIFHSKQESTPNENIIDEIESDAHTYSQNDSSNVLVDQPQKIDQQNFEKIIDDEEHFYFDLISYLENPENTEYDLFYIVDNNIKQILEDREKIKKVLQLITKIANNHHRDENLFKNIFNIIQNYTETIKESFSNYEIFDIFKSNKLILLFLFSNKTIFVDDKINEIIISKIEKNGNRYCHFFYPEIKDFNDEEIMKGIEEELLSIDINIFDNFNEKRQKGENESYICSLIRQDSIQEFVSYTTKLNIRLDSTINLSIFETNSFLNKLTKVTLIQYAAFFGSIQIVQFLRMNDVELEQSLWLYAIHSNNAEMIHFLESNMVSQPGTNYLECFTESVKCHHNEIANYIRDNFLFQQKKPSSEQKEEIIENCIKYFNYAHFQKDLFADHGFFYLCKYGFNELVDVFIKMKEDEYENKIINILMISES</sequence>
<accession>A0ABR2IEG4</accession>
<dbReference type="SUPFAM" id="SSF48403">
    <property type="entry name" value="Ankyrin repeat"/>
    <property type="match status" value="1"/>
</dbReference>
<dbReference type="PANTHER" id="PTHR24159:SF5">
    <property type="entry name" value="ANK_REP_REGION DOMAIN-CONTAINING PROTEIN"/>
    <property type="match status" value="1"/>
</dbReference>
<name>A0ABR2IEG4_9EUKA</name>
<evidence type="ECO:0000313" key="2">
    <source>
        <dbReference type="Proteomes" id="UP001470230"/>
    </source>
</evidence>